<dbReference type="AlphaFoldDB" id="A0A844Z9N1"/>
<accession>A0A844Z9N1</accession>
<dbReference type="Proteomes" id="UP000460290">
    <property type="component" value="Unassembled WGS sequence"/>
</dbReference>
<proteinExistence type="predicted"/>
<keyword evidence="3" id="KW-1185">Reference proteome</keyword>
<evidence type="ECO:0000259" key="1">
    <source>
        <dbReference type="PROSITE" id="PS51332"/>
    </source>
</evidence>
<dbReference type="InterPro" id="IPR036724">
    <property type="entry name" value="Cobalamin-bd_sf"/>
</dbReference>
<evidence type="ECO:0000313" key="2">
    <source>
        <dbReference type="EMBL" id="MXO84214.1"/>
    </source>
</evidence>
<comment type="caution">
    <text evidence="2">The sequence shown here is derived from an EMBL/GenBank/DDBJ whole genome shotgun (WGS) entry which is preliminary data.</text>
</comment>
<dbReference type="SUPFAM" id="SSF52242">
    <property type="entry name" value="Cobalamin (vitamin B12)-binding domain"/>
    <property type="match status" value="1"/>
</dbReference>
<protein>
    <submittedName>
        <fullName evidence="2">Cobalamin B12-binding protein</fullName>
    </submittedName>
</protein>
<name>A0A844Z9N1_9SPHN</name>
<sequence>MASDFGLSVLRSRFDEWRQGRKDDDTQLDGLISEDKARDKRLPCSIIDDPRGSANLSLLLENVVIPKLIADRGNPNIRLSKQGLAETVGSNRKRPINRHDVVTFTGLTLTGDASALLDFIDNCLATGSSVESIYVDLLAPSARRLGEFWEDDSEDFVDVTMGLWRIQEVLRELALRVPPPAVAGQGSRSALFSTMPGEQHSLGTLMVAECFLRAGWDADVLIEPSQSELTAKFANRHYDLVGLTLSNDYPSGQLAGLISTIRGVSRNSGIYVMIGGRLVNENPDLAGLCGADATAVDAPSAIEVANALVPLLTSRPQQLT</sequence>
<dbReference type="OrthoDB" id="5498228at2"/>
<dbReference type="EMBL" id="WTYZ01000001">
    <property type="protein sequence ID" value="MXO84214.1"/>
    <property type="molecule type" value="Genomic_DNA"/>
</dbReference>
<dbReference type="Gene3D" id="3.40.50.280">
    <property type="entry name" value="Cobalamin-binding domain"/>
    <property type="match status" value="1"/>
</dbReference>
<dbReference type="GO" id="GO:0031419">
    <property type="term" value="F:cobalamin binding"/>
    <property type="evidence" value="ECO:0007669"/>
    <property type="project" value="InterPro"/>
</dbReference>
<feature type="domain" description="B12-binding" evidence="1">
    <location>
        <begin position="187"/>
        <end position="319"/>
    </location>
</feature>
<evidence type="ECO:0000313" key="3">
    <source>
        <dbReference type="Proteomes" id="UP000460290"/>
    </source>
</evidence>
<dbReference type="InterPro" id="IPR036594">
    <property type="entry name" value="Meth_synthase_dom"/>
</dbReference>
<gene>
    <name evidence="2" type="ORF">GRI35_12625</name>
</gene>
<dbReference type="RefSeq" id="WP_160614476.1">
    <property type="nucleotide sequence ID" value="NZ_JAUFQM010000001.1"/>
</dbReference>
<dbReference type="Gene3D" id="1.10.1240.10">
    <property type="entry name" value="Methionine synthase domain"/>
    <property type="match status" value="1"/>
</dbReference>
<dbReference type="PROSITE" id="PS51332">
    <property type="entry name" value="B12_BINDING"/>
    <property type="match status" value="1"/>
</dbReference>
<organism evidence="2 3">
    <name type="scientific">Pontixanthobacter aestiaquae</name>
    <dbReference type="NCBI Taxonomy" id="1509367"/>
    <lineage>
        <taxon>Bacteria</taxon>
        <taxon>Pseudomonadati</taxon>
        <taxon>Pseudomonadota</taxon>
        <taxon>Alphaproteobacteria</taxon>
        <taxon>Sphingomonadales</taxon>
        <taxon>Erythrobacteraceae</taxon>
        <taxon>Pontixanthobacter</taxon>
    </lineage>
</organism>
<reference evidence="2 3" key="1">
    <citation type="submission" date="2019-12" db="EMBL/GenBank/DDBJ databases">
        <title>Genomic-based taxomic classification of the family Erythrobacteraceae.</title>
        <authorList>
            <person name="Xu L."/>
        </authorList>
    </citation>
    <scope>NUCLEOTIDE SEQUENCE [LARGE SCALE GENOMIC DNA]</scope>
    <source>
        <strain evidence="2 3">KCTC 42006</strain>
    </source>
</reference>
<dbReference type="InterPro" id="IPR006158">
    <property type="entry name" value="Cobalamin-bd"/>
</dbReference>
<dbReference type="GO" id="GO:0046872">
    <property type="term" value="F:metal ion binding"/>
    <property type="evidence" value="ECO:0007669"/>
    <property type="project" value="InterPro"/>
</dbReference>